<dbReference type="Pfam" id="PF08238">
    <property type="entry name" value="Sel1"/>
    <property type="match status" value="1"/>
</dbReference>
<dbReference type="EMBL" id="LFZX01000149">
    <property type="protein sequence ID" value="KNC66441.1"/>
    <property type="molecule type" value="Genomic_DNA"/>
</dbReference>
<dbReference type="Gene3D" id="1.25.40.10">
    <property type="entry name" value="Tetratricopeptide repeat domain"/>
    <property type="match status" value="1"/>
</dbReference>
<dbReference type="PANTHER" id="PTHR11102">
    <property type="entry name" value="SEL-1-LIKE PROTEIN"/>
    <property type="match status" value="1"/>
</dbReference>
<dbReference type="InterPro" id="IPR050767">
    <property type="entry name" value="Sel1_AlgK"/>
</dbReference>
<evidence type="ECO:0000313" key="3">
    <source>
        <dbReference type="Proteomes" id="UP000036850"/>
    </source>
</evidence>
<feature type="chain" id="PRO_5005538072" description="Sel1 repeat family protein" evidence="1">
    <location>
        <begin position="21"/>
        <end position="233"/>
    </location>
</feature>
<reference evidence="3" key="1">
    <citation type="submission" date="2015-07" db="EMBL/GenBank/DDBJ databases">
        <title>Draft genome sequence of a Pseudoalteromonas rubra strain, OCN096, isolated from Kaneohe Bay, Oahu, Hawaii.</title>
        <authorList>
            <person name="Beurmann S."/>
            <person name="Ushijima B."/>
            <person name="Belcaid M."/>
            <person name="Callahan S.M."/>
            <person name="Aeby G.S."/>
        </authorList>
    </citation>
    <scope>NUCLEOTIDE SEQUENCE [LARGE SCALE GENOMIC DNA]</scope>
    <source>
        <strain evidence="3">OCN096</strain>
    </source>
</reference>
<dbReference type="PATRIC" id="fig|43658.6.peg.446"/>
<comment type="caution">
    <text evidence="2">The sequence shown here is derived from an EMBL/GenBank/DDBJ whole genome shotgun (WGS) entry which is preliminary data.</text>
</comment>
<name>A0A0L0EPW6_9GAMM</name>
<protein>
    <recommendedName>
        <fullName evidence="4">Sel1 repeat family protein</fullName>
    </recommendedName>
</protein>
<dbReference type="SMART" id="SM00671">
    <property type="entry name" value="SEL1"/>
    <property type="match status" value="1"/>
</dbReference>
<proteinExistence type="predicted"/>
<dbReference type="AlphaFoldDB" id="A0A0L0EPW6"/>
<evidence type="ECO:0008006" key="4">
    <source>
        <dbReference type="Google" id="ProtNLM"/>
    </source>
</evidence>
<dbReference type="SUPFAM" id="SSF81901">
    <property type="entry name" value="HCP-like"/>
    <property type="match status" value="1"/>
</dbReference>
<gene>
    <name evidence="2" type="ORF">AC626_16925</name>
</gene>
<feature type="signal peptide" evidence="1">
    <location>
        <begin position="1"/>
        <end position="20"/>
    </location>
</feature>
<organism evidence="2 3">
    <name type="scientific">Pseudoalteromonas rubra</name>
    <dbReference type="NCBI Taxonomy" id="43658"/>
    <lineage>
        <taxon>Bacteria</taxon>
        <taxon>Pseudomonadati</taxon>
        <taxon>Pseudomonadota</taxon>
        <taxon>Gammaproteobacteria</taxon>
        <taxon>Alteromonadales</taxon>
        <taxon>Pseudoalteromonadaceae</taxon>
        <taxon>Pseudoalteromonas</taxon>
    </lineage>
</organism>
<evidence type="ECO:0000313" key="2">
    <source>
        <dbReference type="EMBL" id="KNC66441.1"/>
    </source>
</evidence>
<dbReference type="InterPro" id="IPR011990">
    <property type="entry name" value="TPR-like_helical_dom_sf"/>
</dbReference>
<dbReference type="PANTHER" id="PTHR11102:SF147">
    <property type="entry name" value="SEL1L ADAPTOR SUBUNIT OF ERAD E3 UBIQUITIN LIGASE"/>
    <property type="match status" value="1"/>
</dbReference>
<dbReference type="Proteomes" id="UP000036850">
    <property type="component" value="Unassembled WGS sequence"/>
</dbReference>
<sequence length="233" mass="26515">MRCFLFFVLSIMIYSNLVKADDAAPNLLNDALSYYENRGADFSEIKAYEKFSNLAKLGDIKSKVMSFLVFYEFTDSLSEKAHESVNYLIEAARYGDHEAQYFLGFIINHGLFVRHDIEIANKWLKSSADQGNRQASVLLGVNLTTKFLNELSHDSEGALATMDSQVILGYLRHAEDINNADGILALATIIFVKERNFTEAKRLLLKADKLGQDLAKEFLKDFEEQYRLESKVK</sequence>
<dbReference type="InterPro" id="IPR006597">
    <property type="entry name" value="Sel1-like"/>
</dbReference>
<evidence type="ECO:0000256" key="1">
    <source>
        <dbReference type="SAM" id="SignalP"/>
    </source>
</evidence>
<dbReference type="GO" id="GO:0036503">
    <property type="term" value="P:ERAD pathway"/>
    <property type="evidence" value="ECO:0007669"/>
    <property type="project" value="TreeGrafter"/>
</dbReference>
<keyword evidence="1" id="KW-0732">Signal</keyword>
<accession>A0A0L0EPW6</accession>